<dbReference type="AlphaFoldDB" id="A0A6C0GPP1"/>
<feature type="transmembrane region" description="Helical" evidence="2">
    <location>
        <begin position="35"/>
        <end position="53"/>
    </location>
</feature>
<name>A0A6C0GPP1_9BACT</name>
<organism evidence="3 4">
    <name type="scientific">Rhodocytophaga rosea</name>
    <dbReference type="NCBI Taxonomy" id="2704465"/>
    <lineage>
        <taxon>Bacteria</taxon>
        <taxon>Pseudomonadati</taxon>
        <taxon>Bacteroidota</taxon>
        <taxon>Cytophagia</taxon>
        <taxon>Cytophagales</taxon>
        <taxon>Rhodocytophagaceae</taxon>
        <taxon>Rhodocytophaga</taxon>
    </lineage>
</organism>
<feature type="transmembrane region" description="Helical" evidence="2">
    <location>
        <begin position="119"/>
        <end position="145"/>
    </location>
</feature>
<accession>A0A6C0GPP1</accession>
<dbReference type="RefSeq" id="WP_162445860.1">
    <property type="nucleotide sequence ID" value="NZ_CP048222.1"/>
</dbReference>
<feature type="transmembrane region" description="Helical" evidence="2">
    <location>
        <begin position="151"/>
        <end position="176"/>
    </location>
</feature>
<dbReference type="EMBL" id="CP048222">
    <property type="protein sequence ID" value="QHT69877.1"/>
    <property type="molecule type" value="Genomic_DNA"/>
</dbReference>
<evidence type="ECO:0000313" key="3">
    <source>
        <dbReference type="EMBL" id="QHT69877.1"/>
    </source>
</evidence>
<dbReference type="KEGG" id="rhoz:GXP67_26125"/>
<feature type="compositionally biased region" description="Acidic residues" evidence="1">
    <location>
        <begin position="303"/>
        <end position="312"/>
    </location>
</feature>
<keyword evidence="2" id="KW-1133">Transmembrane helix</keyword>
<feature type="transmembrane region" description="Helical" evidence="2">
    <location>
        <begin position="73"/>
        <end position="98"/>
    </location>
</feature>
<proteinExistence type="predicted"/>
<evidence type="ECO:0000256" key="2">
    <source>
        <dbReference type="SAM" id="Phobius"/>
    </source>
</evidence>
<evidence type="ECO:0000256" key="1">
    <source>
        <dbReference type="SAM" id="MobiDB-lite"/>
    </source>
</evidence>
<sequence>MLNKIEFRRKRDFGEILNVSFTFIRQNYQPIFKSLLFIAGPFILVGSVLPGLLFSPSFGTEEGGLSQVDFTQVIVNVLSFVVGSVMAVGVVYEYMLLYEKNDGAPLKTGEVWKAVRKSFFRILITIIGMVVLLGGGFFLAGVVAFNVMNGVLAFFLLISGGTYLTVVFSILLIVSLSERVHFFKAIIRCFTLMQGSWWLTFALLFICGVVQGAMVTVVFLPFSFLGASEDLFSPSANSFTSSLIVVALAGIVFILSVTLSFCLTLIVSGFQYFSLVEQKEATGLLKRIQDMGSPASPARDLYEDSEEDSESN</sequence>
<evidence type="ECO:0000313" key="4">
    <source>
        <dbReference type="Proteomes" id="UP000480178"/>
    </source>
</evidence>
<dbReference type="Proteomes" id="UP000480178">
    <property type="component" value="Chromosome"/>
</dbReference>
<keyword evidence="4" id="KW-1185">Reference proteome</keyword>
<protein>
    <recommendedName>
        <fullName evidence="5">Glycerophosphoryl diester phosphodiesterase membrane domain-containing protein</fullName>
    </recommendedName>
</protein>
<feature type="region of interest" description="Disordered" evidence="1">
    <location>
        <begin position="290"/>
        <end position="312"/>
    </location>
</feature>
<feature type="transmembrane region" description="Helical" evidence="2">
    <location>
        <begin position="242"/>
        <end position="270"/>
    </location>
</feature>
<reference evidence="3 4" key="1">
    <citation type="submission" date="2020-01" db="EMBL/GenBank/DDBJ databases">
        <authorList>
            <person name="Kim M.K."/>
        </authorList>
    </citation>
    <scope>NUCLEOTIDE SEQUENCE [LARGE SCALE GENOMIC DNA]</scope>
    <source>
        <strain evidence="3 4">172606-1</strain>
    </source>
</reference>
<evidence type="ECO:0008006" key="5">
    <source>
        <dbReference type="Google" id="ProtNLM"/>
    </source>
</evidence>
<keyword evidence="2" id="KW-0812">Transmembrane</keyword>
<keyword evidence="2" id="KW-0472">Membrane</keyword>
<gene>
    <name evidence="3" type="ORF">GXP67_26125</name>
</gene>
<feature type="transmembrane region" description="Helical" evidence="2">
    <location>
        <begin position="197"/>
        <end position="222"/>
    </location>
</feature>